<dbReference type="RefSeq" id="WP_104031179.1">
    <property type="nucleotide sequence ID" value="NZ_PRKQ01000005.1"/>
</dbReference>
<dbReference type="EMBL" id="PRKQ01000005">
    <property type="protein sequence ID" value="PPB08880.1"/>
    <property type="molecule type" value="Genomic_DNA"/>
</dbReference>
<evidence type="ECO:0000256" key="1">
    <source>
        <dbReference type="SAM" id="Phobius"/>
    </source>
</evidence>
<dbReference type="Proteomes" id="UP000239759">
    <property type="component" value="Unassembled WGS sequence"/>
</dbReference>
<reference evidence="2 3" key="1">
    <citation type="submission" date="2018-02" db="EMBL/GenBank/DDBJ databases">
        <title>Comparative analysis of genomes of three Brevibacillus laterosporus strains producers of potent antimicrobials isolated from silage.</title>
        <authorList>
            <person name="Kojic M."/>
            <person name="Miljkovic M."/>
            <person name="Studholme D."/>
            <person name="Filipic B."/>
        </authorList>
    </citation>
    <scope>NUCLEOTIDE SEQUENCE [LARGE SCALE GENOMIC DNA]</scope>
    <source>
        <strain evidence="2 3">BGSP11</strain>
    </source>
</reference>
<sequence>MYKVIRGLKNKLSENTTVLSMKKWARDESGFEVFEKFGLTQGGVLLALGVCAVAVIVMNEFWSQVGDKYFGSEGGLDTLNPDSAQAVAPGWGKEAAGGWK</sequence>
<gene>
    <name evidence="2" type="ORF">C4A77_06225</name>
</gene>
<dbReference type="AlphaFoldDB" id="A0AAP8QF77"/>
<protein>
    <submittedName>
        <fullName evidence="2">Uncharacterized protein</fullName>
    </submittedName>
</protein>
<feature type="transmembrane region" description="Helical" evidence="1">
    <location>
        <begin position="43"/>
        <end position="62"/>
    </location>
</feature>
<keyword evidence="1" id="KW-0812">Transmembrane</keyword>
<comment type="caution">
    <text evidence="2">The sequence shown here is derived from an EMBL/GenBank/DDBJ whole genome shotgun (WGS) entry which is preliminary data.</text>
</comment>
<name>A0AAP8QF77_BRELA</name>
<organism evidence="2 3">
    <name type="scientific">Brevibacillus laterosporus</name>
    <name type="common">Bacillus laterosporus</name>
    <dbReference type="NCBI Taxonomy" id="1465"/>
    <lineage>
        <taxon>Bacteria</taxon>
        <taxon>Bacillati</taxon>
        <taxon>Bacillota</taxon>
        <taxon>Bacilli</taxon>
        <taxon>Bacillales</taxon>
        <taxon>Paenibacillaceae</taxon>
        <taxon>Brevibacillus</taxon>
    </lineage>
</organism>
<keyword evidence="1" id="KW-1133">Transmembrane helix</keyword>
<evidence type="ECO:0000313" key="3">
    <source>
        <dbReference type="Proteomes" id="UP000239759"/>
    </source>
</evidence>
<keyword evidence="1" id="KW-0472">Membrane</keyword>
<evidence type="ECO:0000313" key="2">
    <source>
        <dbReference type="EMBL" id="PPB08880.1"/>
    </source>
</evidence>
<proteinExistence type="predicted"/>
<accession>A0AAP8QF77</accession>